<reference evidence="9" key="1">
    <citation type="submission" date="2018-05" db="EMBL/GenBank/DDBJ databases">
        <authorList>
            <person name="Lanie J.A."/>
            <person name="Ng W.-L."/>
            <person name="Kazmierczak K.M."/>
            <person name="Andrzejewski T.M."/>
            <person name="Davidsen T.M."/>
            <person name="Wayne K.J."/>
            <person name="Tettelin H."/>
            <person name="Glass J.I."/>
            <person name="Rusch D."/>
            <person name="Podicherti R."/>
            <person name="Tsui H.-C.T."/>
            <person name="Winkler M.E."/>
        </authorList>
    </citation>
    <scope>NUCLEOTIDE SEQUENCE</scope>
</reference>
<protein>
    <recommendedName>
        <fullName evidence="8">Flagellar motor switch protein FliN-like C-terminal domain-containing protein</fullName>
    </recommendedName>
</protein>
<evidence type="ECO:0000256" key="6">
    <source>
        <dbReference type="ARBA" id="ARBA00023136"/>
    </source>
</evidence>
<dbReference type="PRINTS" id="PR00956">
    <property type="entry name" value="FLGMOTORFLIN"/>
</dbReference>
<sequence length="182" mass="19748">MADEDVLEDQESTEADTAESENVDNPEDDMDSLMNEMDENTSTSTDFGGSGDLSSLITETVESTDENLDEMLESATDTSSSMNAASDDEEGVDLNFLLKMPLTVTFEVGRAKMSINDLLSLGQGSVMELHRLVGENLDMFVNGKLIAQGEVVVSEENFGAKITQIISPEERVKKMGGMDKTN</sequence>
<dbReference type="PANTHER" id="PTHR43484:SF1">
    <property type="entry name" value="FLAGELLAR MOTOR SWITCH PROTEIN FLIN"/>
    <property type="match status" value="1"/>
</dbReference>
<evidence type="ECO:0000256" key="4">
    <source>
        <dbReference type="ARBA" id="ARBA00022500"/>
    </source>
</evidence>
<organism evidence="9">
    <name type="scientific">marine metagenome</name>
    <dbReference type="NCBI Taxonomy" id="408172"/>
    <lineage>
        <taxon>unclassified sequences</taxon>
        <taxon>metagenomes</taxon>
        <taxon>ecological metagenomes</taxon>
    </lineage>
</organism>
<dbReference type="NCBIfam" id="TIGR02480">
    <property type="entry name" value="fliN"/>
    <property type="match status" value="1"/>
</dbReference>
<feature type="compositionally biased region" description="Acidic residues" evidence="7">
    <location>
        <begin position="1"/>
        <end position="39"/>
    </location>
</feature>
<keyword evidence="6" id="KW-0472">Membrane</keyword>
<dbReference type="GO" id="GO:0003774">
    <property type="term" value="F:cytoskeletal motor activity"/>
    <property type="evidence" value="ECO:0007669"/>
    <property type="project" value="InterPro"/>
</dbReference>
<comment type="similarity">
    <text evidence="2">Belongs to the FliN/MopA/SpaO family.</text>
</comment>
<evidence type="ECO:0000256" key="2">
    <source>
        <dbReference type="ARBA" id="ARBA00009226"/>
    </source>
</evidence>
<dbReference type="InterPro" id="IPR001172">
    <property type="entry name" value="FliN_T3SS_HrcQb"/>
</dbReference>
<feature type="region of interest" description="Disordered" evidence="7">
    <location>
        <begin position="1"/>
        <end position="54"/>
    </location>
</feature>
<feature type="compositionally biased region" description="Polar residues" evidence="7">
    <location>
        <begin position="40"/>
        <end position="54"/>
    </location>
</feature>
<dbReference type="InterPro" id="IPR036429">
    <property type="entry name" value="SpoA-like_sf"/>
</dbReference>
<feature type="domain" description="Flagellar motor switch protein FliN-like C-terminal" evidence="8">
    <location>
        <begin position="97"/>
        <end position="166"/>
    </location>
</feature>
<accession>A0A381NGU4</accession>
<dbReference type="InterPro" id="IPR051469">
    <property type="entry name" value="FliN/MopA/SpaO"/>
</dbReference>
<dbReference type="Gene3D" id="2.30.330.10">
    <property type="entry name" value="SpoA-like"/>
    <property type="match status" value="1"/>
</dbReference>
<name>A0A381NGU4_9ZZZZ</name>
<comment type="subcellular location">
    <subcellularLocation>
        <location evidence="1">Cell membrane</location>
        <topology evidence="1">Peripheral membrane protein</topology>
        <orientation evidence="1">Cytoplasmic side</orientation>
    </subcellularLocation>
</comment>
<evidence type="ECO:0000313" key="9">
    <source>
        <dbReference type="EMBL" id="SUZ53619.1"/>
    </source>
</evidence>
<keyword evidence="5" id="KW-0283">Flagellar rotation</keyword>
<evidence type="ECO:0000256" key="5">
    <source>
        <dbReference type="ARBA" id="ARBA00022779"/>
    </source>
</evidence>
<dbReference type="AlphaFoldDB" id="A0A381NGU4"/>
<dbReference type="InterPro" id="IPR012826">
    <property type="entry name" value="FliN"/>
</dbReference>
<dbReference type="GO" id="GO:0005886">
    <property type="term" value="C:plasma membrane"/>
    <property type="evidence" value="ECO:0007669"/>
    <property type="project" value="UniProtKB-SubCell"/>
</dbReference>
<dbReference type="InterPro" id="IPR001543">
    <property type="entry name" value="FliN-like_C"/>
</dbReference>
<evidence type="ECO:0000256" key="3">
    <source>
        <dbReference type="ARBA" id="ARBA00022475"/>
    </source>
</evidence>
<dbReference type="GO" id="GO:0009425">
    <property type="term" value="C:bacterial-type flagellum basal body"/>
    <property type="evidence" value="ECO:0007669"/>
    <property type="project" value="InterPro"/>
</dbReference>
<gene>
    <name evidence="9" type="ORF">METZ01_LOCUS6473</name>
</gene>
<dbReference type="GO" id="GO:0071973">
    <property type="term" value="P:bacterial-type flagellum-dependent cell motility"/>
    <property type="evidence" value="ECO:0007669"/>
    <property type="project" value="InterPro"/>
</dbReference>
<proteinExistence type="inferred from homology"/>
<evidence type="ECO:0000256" key="1">
    <source>
        <dbReference type="ARBA" id="ARBA00004413"/>
    </source>
</evidence>
<dbReference type="SUPFAM" id="SSF101801">
    <property type="entry name" value="Surface presentation of antigens (SPOA)"/>
    <property type="match status" value="1"/>
</dbReference>
<dbReference type="GO" id="GO:0006935">
    <property type="term" value="P:chemotaxis"/>
    <property type="evidence" value="ECO:0007669"/>
    <property type="project" value="UniProtKB-KW"/>
</dbReference>
<dbReference type="PANTHER" id="PTHR43484">
    <property type="match status" value="1"/>
</dbReference>
<evidence type="ECO:0000259" key="8">
    <source>
        <dbReference type="Pfam" id="PF01052"/>
    </source>
</evidence>
<evidence type="ECO:0000256" key="7">
    <source>
        <dbReference type="SAM" id="MobiDB-lite"/>
    </source>
</evidence>
<dbReference type="Pfam" id="PF01052">
    <property type="entry name" value="FliMN_C"/>
    <property type="match status" value="1"/>
</dbReference>
<keyword evidence="3" id="KW-1003">Cell membrane</keyword>
<dbReference type="EMBL" id="UINC01000339">
    <property type="protein sequence ID" value="SUZ53619.1"/>
    <property type="molecule type" value="Genomic_DNA"/>
</dbReference>
<keyword evidence="4" id="KW-0145">Chemotaxis</keyword>